<comment type="caution">
    <text evidence="2">The sequence shown here is derived from an EMBL/GenBank/DDBJ whole genome shotgun (WGS) entry which is preliminary data.</text>
</comment>
<gene>
    <name evidence="2" type="ORF">PVK06_023347</name>
</gene>
<dbReference type="InterPro" id="IPR036397">
    <property type="entry name" value="RNaseH_sf"/>
</dbReference>
<dbReference type="PANTHER" id="PTHR47074:SF61">
    <property type="entry name" value="RNASE H TYPE-1 DOMAIN-CONTAINING PROTEIN"/>
    <property type="match status" value="1"/>
</dbReference>
<organism evidence="2 3">
    <name type="scientific">Gossypium arboreum</name>
    <name type="common">Tree cotton</name>
    <name type="synonym">Gossypium nanking</name>
    <dbReference type="NCBI Taxonomy" id="29729"/>
    <lineage>
        <taxon>Eukaryota</taxon>
        <taxon>Viridiplantae</taxon>
        <taxon>Streptophyta</taxon>
        <taxon>Embryophyta</taxon>
        <taxon>Tracheophyta</taxon>
        <taxon>Spermatophyta</taxon>
        <taxon>Magnoliopsida</taxon>
        <taxon>eudicotyledons</taxon>
        <taxon>Gunneridae</taxon>
        <taxon>Pentapetalae</taxon>
        <taxon>rosids</taxon>
        <taxon>malvids</taxon>
        <taxon>Malvales</taxon>
        <taxon>Malvaceae</taxon>
        <taxon>Malvoideae</taxon>
        <taxon>Gossypium</taxon>
    </lineage>
</organism>
<dbReference type="Proteomes" id="UP001358586">
    <property type="component" value="Chromosome 7"/>
</dbReference>
<protein>
    <recommendedName>
        <fullName evidence="1">RNase H type-1 domain-containing protein</fullName>
    </recommendedName>
</protein>
<dbReference type="Pfam" id="PF13456">
    <property type="entry name" value="RVT_3"/>
    <property type="match status" value="1"/>
</dbReference>
<evidence type="ECO:0000313" key="2">
    <source>
        <dbReference type="EMBL" id="KAK5818410.1"/>
    </source>
</evidence>
<evidence type="ECO:0000313" key="3">
    <source>
        <dbReference type="Proteomes" id="UP001358586"/>
    </source>
</evidence>
<dbReference type="SUPFAM" id="SSF53098">
    <property type="entry name" value="Ribonuclease H-like"/>
    <property type="match status" value="1"/>
</dbReference>
<dbReference type="PANTHER" id="PTHR47074">
    <property type="entry name" value="BNAC02G40300D PROTEIN"/>
    <property type="match status" value="1"/>
</dbReference>
<dbReference type="InterPro" id="IPR002156">
    <property type="entry name" value="RNaseH_domain"/>
</dbReference>
<dbReference type="InterPro" id="IPR052929">
    <property type="entry name" value="RNase_H-like_EbsB-rel"/>
</dbReference>
<dbReference type="InterPro" id="IPR044730">
    <property type="entry name" value="RNase_H-like_dom_plant"/>
</dbReference>
<sequence>MGRGKPQLPGQRIVERWRPLEPDEIKINFDGAFDKQIFKYGIGIVCRDSEGKILYCRLEVNNRIPTTFAAKALACVQAVRMGLDLSYQRVVVEGDALSIIKKIQRNENDKSMLSPYIIDIKTLSKNFNKCRFRRIGRKGNETAHAIAQEALKLNITTYMEGQSLRTVITPAVKDAKDLELS</sequence>
<dbReference type="CDD" id="cd06222">
    <property type="entry name" value="RNase_H_like"/>
    <property type="match status" value="1"/>
</dbReference>
<proteinExistence type="predicted"/>
<dbReference type="InterPro" id="IPR012337">
    <property type="entry name" value="RNaseH-like_sf"/>
</dbReference>
<accession>A0ABR0PB68</accession>
<feature type="domain" description="RNase H type-1" evidence="1">
    <location>
        <begin position="28"/>
        <end position="150"/>
    </location>
</feature>
<dbReference type="EMBL" id="JARKNE010000007">
    <property type="protein sequence ID" value="KAK5818410.1"/>
    <property type="molecule type" value="Genomic_DNA"/>
</dbReference>
<dbReference type="Gene3D" id="3.30.420.10">
    <property type="entry name" value="Ribonuclease H-like superfamily/Ribonuclease H"/>
    <property type="match status" value="1"/>
</dbReference>
<reference evidence="2 3" key="1">
    <citation type="submission" date="2023-03" db="EMBL/GenBank/DDBJ databases">
        <title>WGS of Gossypium arboreum.</title>
        <authorList>
            <person name="Yu D."/>
        </authorList>
    </citation>
    <scope>NUCLEOTIDE SEQUENCE [LARGE SCALE GENOMIC DNA]</scope>
    <source>
        <tissue evidence="2">Leaf</tissue>
    </source>
</reference>
<name>A0ABR0PB68_GOSAR</name>
<evidence type="ECO:0000259" key="1">
    <source>
        <dbReference type="Pfam" id="PF13456"/>
    </source>
</evidence>
<keyword evidence="3" id="KW-1185">Reference proteome</keyword>